<dbReference type="GO" id="GO:0046872">
    <property type="term" value="F:metal ion binding"/>
    <property type="evidence" value="ECO:0007669"/>
    <property type="project" value="UniProtKB-UniRule"/>
</dbReference>
<evidence type="ECO:0000256" key="1">
    <source>
        <dbReference type="ARBA" id="ARBA00000815"/>
    </source>
</evidence>
<comment type="catalytic activity">
    <reaction evidence="1 9">
        <text>a ribonucleoside 5'-phosphate + H2O = a ribonucleoside + phosphate</text>
        <dbReference type="Rhea" id="RHEA:12484"/>
        <dbReference type="ChEBI" id="CHEBI:15377"/>
        <dbReference type="ChEBI" id="CHEBI:18254"/>
        <dbReference type="ChEBI" id="CHEBI:43474"/>
        <dbReference type="ChEBI" id="CHEBI:58043"/>
        <dbReference type="EC" id="3.1.3.5"/>
    </reaction>
</comment>
<dbReference type="GO" id="GO:0005737">
    <property type="term" value="C:cytoplasm"/>
    <property type="evidence" value="ECO:0007669"/>
    <property type="project" value="UniProtKB-SubCell"/>
</dbReference>
<comment type="subcellular location">
    <subcellularLocation>
        <location evidence="3 9">Cytoplasm</location>
    </subcellularLocation>
</comment>
<dbReference type="InterPro" id="IPR036523">
    <property type="entry name" value="SurE-like_sf"/>
</dbReference>
<evidence type="ECO:0000256" key="8">
    <source>
        <dbReference type="ARBA" id="ARBA00022801"/>
    </source>
</evidence>
<dbReference type="GO" id="GO:0000166">
    <property type="term" value="F:nucleotide binding"/>
    <property type="evidence" value="ECO:0007669"/>
    <property type="project" value="UniProtKB-KW"/>
</dbReference>
<dbReference type="NCBIfam" id="NF001490">
    <property type="entry name" value="PRK00346.1-4"/>
    <property type="match status" value="1"/>
</dbReference>
<keyword evidence="6 9" id="KW-0479">Metal-binding</keyword>
<proteinExistence type="inferred from homology"/>
<dbReference type="AlphaFoldDB" id="A0A0P6YN47"/>
<accession>A0A0P6YN47</accession>
<reference evidence="11 12" key="1">
    <citation type="submission" date="2015-07" db="EMBL/GenBank/DDBJ databases">
        <title>Whole genome sequence of Herpetosiphon geysericola DSM 7119.</title>
        <authorList>
            <person name="Hemp J."/>
            <person name="Ward L.M."/>
            <person name="Pace L.A."/>
            <person name="Fischer W.W."/>
        </authorList>
    </citation>
    <scope>NUCLEOTIDE SEQUENCE [LARGE SCALE GENOMIC DNA]</scope>
    <source>
        <strain evidence="11 12">DSM 7119</strain>
    </source>
</reference>
<feature type="binding site" evidence="9">
    <location>
        <position position="8"/>
    </location>
    <ligand>
        <name>a divalent metal cation</name>
        <dbReference type="ChEBI" id="CHEBI:60240"/>
    </ligand>
</feature>
<comment type="caution">
    <text evidence="11">The sequence shown here is derived from an EMBL/GenBank/DDBJ whole genome shotgun (WGS) entry which is preliminary data.</text>
</comment>
<dbReference type="GO" id="GO:0008253">
    <property type="term" value="F:5'-nucleotidase activity"/>
    <property type="evidence" value="ECO:0007669"/>
    <property type="project" value="UniProtKB-UniRule"/>
</dbReference>
<dbReference type="InterPro" id="IPR030048">
    <property type="entry name" value="SurE"/>
</dbReference>
<dbReference type="PANTHER" id="PTHR30457">
    <property type="entry name" value="5'-NUCLEOTIDASE SURE"/>
    <property type="match status" value="1"/>
</dbReference>
<evidence type="ECO:0000313" key="11">
    <source>
        <dbReference type="EMBL" id="KPL86694.1"/>
    </source>
</evidence>
<dbReference type="SUPFAM" id="SSF64167">
    <property type="entry name" value="SurE-like"/>
    <property type="match status" value="1"/>
</dbReference>
<dbReference type="EC" id="3.1.3.5" evidence="9"/>
<dbReference type="GO" id="GO:0008254">
    <property type="term" value="F:3'-nucleotidase activity"/>
    <property type="evidence" value="ECO:0007669"/>
    <property type="project" value="TreeGrafter"/>
</dbReference>
<evidence type="ECO:0000256" key="9">
    <source>
        <dbReference type="HAMAP-Rule" id="MF_00060"/>
    </source>
</evidence>
<protein>
    <recommendedName>
        <fullName evidence="9">5'-nucleotidase SurE</fullName>
        <ecNumber evidence="9">3.1.3.5</ecNumber>
    </recommendedName>
    <alternativeName>
        <fullName evidence="9">Nucleoside 5'-monophosphate phosphohydrolase</fullName>
    </alternativeName>
</protein>
<dbReference type="PATRIC" id="fig|70996.4.peg.4073"/>
<dbReference type="FunFam" id="3.40.1210.10:FF:000001">
    <property type="entry name" value="5'/3'-nucleotidase SurE"/>
    <property type="match status" value="1"/>
</dbReference>
<dbReference type="STRING" id="70996.SE18_11955"/>
<dbReference type="RefSeq" id="WP_054534687.1">
    <property type="nucleotide sequence ID" value="NZ_LGKP01000021.1"/>
</dbReference>
<dbReference type="EMBL" id="LGKP01000021">
    <property type="protein sequence ID" value="KPL86694.1"/>
    <property type="molecule type" value="Genomic_DNA"/>
</dbReference>
<keyword evidence="12" id="KW-1185">Reference proteome</keyword>
<dbReference type="Pfam" id="PF01975">
    <property type="entry name" value="SurE"/>
    <property type="match status" value="1"/>
</dbReference>
<dbReference type="Proteomes" id="UP000050277">
    <property type="component" value="Unassembled WGS sequence"/>
</dbReference>
<feature type="domain" description="Survival protein SurE-like phosphatase/nucleotidase" evidence="10">
    <location>
        <begin position="3"/>
        <end position="189"/>
    </location>
</feature>
<feature type="binding site" evidence="9">
    <location>
        <position position="39"/>
    </location>
    <ligand>
        <name>a divalent metal cation</name>
        <dbReference type="ChEBI" id="CHEBI:60240"/>
    </ligand>
</feature>
<name>A0A0P6YN47_9CHLR</name>
<evidence type="ECO:0000313" key="12">
    <source>
        <dbReference type="Proteomes" id="UP000050277"/>
    </source>
</evidence>
<evidence type="ECO:0000256" key="3">
    <source>
        <dbReference type="ARBA" id="ARBA00004496"/>
    </source>
</evidence>
<dbReference type="GO" id="GO:0004309">
    <property type="term" value="F:exopolyphosphatase activity"/>
    <property type="evidence" value="ECO:0007669"/>
    <property type="project" value="TreeGrafter"/>
</dbReference>
<keyword evidence="7 9" id="KW-0547">Nucleotide-binding</keyword>
<dbReference type="Gene3D" id="3.40.1210.10">
    <property type="entry name" value="Survival protein SurE-like phosphatase/nucleotidase"/>
    <property type="match status" value="1"/>
</dbReference>
<keyword evidence="8 9" id="KW-0378">Hydrolase</keyword>
<evidence type="ECO:0000256" key="6">
    <source>
        <dbReference type="ARBA" id="ARBA00022723"/>
    </source>
</evidence>
<keyword evidence="5 9" id="KW-0963">Cytoplasm</keyword>
<dbReference type="NCBIfam" id="TIGR00087">
    <property type="entry name" value="surE"/>
    <property type="match status" value="1"/>
</dbReference>
<evidence type="ECO:0000259" key="10">
    <source>
        <dbReference type="Pfam" id="PF01975"/>
    </source>
</evidence>
<evidence type="ECO:0000256" key="2">
    <source>
        <dbReference type="ARBA" id="ARBA00001946"/>
    </source>
</evidence>
<dbReference type="OrthoDB" id="9780815at2"/>
<comment type="function">
    <text evidence="9">Nucleotidase that shows phosphatase activity on nucleoside 5'-monophosphates.</text>
</comment>
<comment type="similarity">
    <text evidence="4 9">Belongs to the SurE nucleotidase family.</text>
</comment>
<evidence type="ECO:0000256" key="7">
    <source>
        <dbReference type="ARBA" id="ARBA00022741"/>
    </source>
</evidence>
<dbReference type="InterPro" id="IPR002828">
    <property type="entry name" value="SurE-like_Pase/nucleotidase"/>
</dbReference>
<gene>
    <name evidence="9" type="primary">surE</name>
    <name evidence="11" type="ORF">SE18_11955</name>
</gene>
<feature type="binding site" evidence="9">
    <location>
        <position position="95"/>
    </location>
    <ligand>
        <name>a divalent metal cation</name>
        <dbReference type="ChEBI" id="CHEBI:60240"/>
    </ligand>
</feature>
<organism evidence="11 12">
    <name type="scientific">Herpetosiphon geysericola</name>
    <dbReference type="NCBI Taxonomy" id="70996"/>
    <lineage>
        <taxon>Bacteria</taxon>
        <taxon>Bacillati</taxon>
        <taxon>Chloroflexota</taxon>
        <taxon>Chloroflexia</taxon>
        <taxon>Herpetosiphonales</taxon>
        <taxon>Herpetosiphonaceae</taxon>
        <taxon>Herpetosiphon</taxon>
    </lineage>
</organism>
<evidence type="ECO:0000256" key="5">
    <source>
        <dbReference type="ARBA" id="ARBA00022490"/>
    </source>
</evidence>
<dbReference type="HAMAP" id="MF_00060">
    <property type="entry name" value="SurE"/>
    <property type="match status" value="1"/>
</dbReference>
<evidence type="ECO:0000256" key="4">
    <source>
        <dbReference type="ARBA" id="ARBA00011062"/>
    </source>
</evidence>
<comment type="cofactor">
    <cofactor evidence="9">
        <name>a divalent metal cation</name>
        <dbReference type="ChEBI" id="CHEBI:60240"/>
    </cofactor>
    <text evidence="9">Binds 1 divalent metal cation per subunit.</text>
</comment>
<dbReference type="PANTHER" id="PTHR30457:SF12">
    <property type="entry name" value="5'_3'-NUCLEOTIDASE SURE"/>
    <property type="match status" value="1"/>
</dbReference>
<feature type="binding site" evidence="9">
    <location>
        <position position="9"/>
    </location>
    <ligand>
        <name>a divalent metal cation</name>
        <dbReference type="ChEBI" id="CHEBI:60240"/>
    </ligand>
</feature>
<sequence length="255" mass="27099">MNILLSNDDGVHSPGLLALKGQLEQLGRVTVVAPERNWSAGSHSRTLFAPLRINEVQLADGSPALACDGSPADCVGLALLGVLDHQPDLVVSGINLGANLGHDVLYSGTVAAAMEGLVVGIRSIAISLVDGYKPGSDFSVAATWARRIAASAMELQLPSDILLNVNVPQGSAEIVNDAKVTRLGHRIYRDELIKRLDPRGRPYYWVGGAAPEGKPDDGTDFGAVANNHVSITPLHFDMTNLDWVQRLSTAIWNNA</sequence>
<comment type="cofactor">
    <cofactor evidence="2">
        <name>Mg(2+)</name>
        <dbReference type="ChEBI" id="CHEBI:18420"/>
    </cofactor>
</comment>